<gene>
    <name evidence="1" type="ORF">CMsap09_01815</name>
</gene>
<organism evidence="1 2">
    <name type="scientific">Clavibacter michiganensis</name>
    <dbReference type="NCBI Taxonomy" id="28447"/>
    <lineage>
        <taxon>Bacteria</taxon>
        <taxon>Bacillati</taxon>
        <taxon>Actinomycetota</taxon>
        <taxon>Actinomycetes</taxon>
        <taxon>Micrococcales</taxon>
        <taxon>Microbacteriaceae</taxon>
        <taxon>Clavibacter</taxon>
    </lineage>
</organism>
<evidence type="ECO:0000313" key="2">
    <source>
        <dbReference type="Proteomes" id="UP000195106"/>
    </source>
</evidence>
<dbReference type="Proteomes" id="UP000195106">
    <property type="component" value="Unassembled WGS sequence"/>
</dbReference>
<evidence type="ECO:0000313" key="1">
    <source>
        <dbReference type="EMBL" id="OUE07657.1"/>
    </source>
</evidence>
<reference evidence="1 2" key="1">
    <citation type="submission" date="2016-08" db="EMBL/GenBank/DDBJ databases">
        <title>Genome sequence of Clavibacter michiganensis spp. strain CASJ009.</title>
        <authorList>
            <person name="Thapa S.P."/>
            <person name="Coaker G."/>
        </authorList>
    </citation>
    <scope>NUCLEOTIDE SEQUENCE [LARGE SCALE GENOMIC DNA]</scope>
    <source>
        <strain evidence="1">CASJ009</strain>
    </source>
</reference>
<proteinExistence type="predicted"/>
<sequence>MPPAGRSAPVPHRLREQGYTLGAAAAAFSISYQRAQQLAAEAGGGGRRIAS</sequence>
<dbReference type="EMBL" id="MDHJ01000001">
    <property type="protein sequence ID" value="OUE07657.1"/>
    <property type="molecule type" value="Genomic_DNA"/>
</dbReference>
<accession>A0A251XQ64</accession>
<dbReference type="AlphaFoldDB" id="A0A251XQ64"/>
<protein>
    <submittedName>
        <fullName evidence="1">Uncharacterized protein</fullName>
    </submittedName>
</protein>
<name>A0A251XQ64_9MICO</name>
<comment type="caution">
    <text evidence="1">The sequence shown here is derived from an EMBL/GenBank/DDBJ whole genome shotgun (WGS) entry which is preliminary data.</text>
</comment>